<dbReference type="PANTHER" id="PTHR30250">
    <property type="entry name" value="PST FAMILY PREDICTED COLANIC ACID TRANSPORTER"/>
    <property type="match status" value="1"/>
</dbReference>
<evidence type="ECO:0000313" key="7">
    <source>
        <dbReference type="EMBL" id="MFD1411399.1"/>
    </source>
</evidence>
<evidence type="ECO:0000256" key="6">
    <source>
        <dbReference type="SAM" id="Phobius"/>
    </source>
</evidence>
<keyword evidence="2" id="KW-1003">Cell membrane</keyword>
<dbReference type="InterPro" id="IPR050833">
    <property type="entry name" value="Poly_Biosynth_Transport"/>
</dbReference>
<feature type="transmembrane region" description="Helical" evidence="6">
    <location>
        <begin position="378"/>
        <end position="404"/>
    </location>
</feature>
<keyword evidence="3 6" id="KW-0812">Transmembrane</keyword>
<feature type="transmembrane region" description="Helical" evidence="6">
    <location>
        <begin position="140"/>
        <end position="161"/>
    </location>
</feature>
<keyword evidence="4 6" id="KW-1133">Transmembrane helix</keyword>
<dbReference type="EMBL" id="JBHTOH010000070">
    <property type="protein sequence ID" value="MFD1411399.1"/>
    <property type="molecule type" value="Genomic_DNA"/>
</dbReference>
<feature type="transmembrane region" description="Helical" evidence="6">
    <location>
        <begin position="182"/>
        <end position="200"/>
    </location>
</feature>
<evidence type="ECO:0000256" key="4">
    <source>
        <dbReference type="ARBA" id="ARBA00022989"/>
    </source>
</evidence>
<feature type="transmembrane region" description="Helical" evidence="6">
    <location>
        <begin position="108"/>
        <end position="128"/>
    </location>
</feature>
<keyword evidence="5 6" id="KW-0472">Membrane</keyword>
<protein>
    <submittedName>
        <fullName evidence="7">Polysaccharide biosynthesis C-terminal domain-containing protein</fullName>
    </submittedName>
</protein>
<evidence type="ECO:0000256" key="1">
    <source>
        <dbReference type="ARBA" id="ARBA00004651"/>
    </source>
</evidence>
<dbReference type="InterPro" id="IPR002797">
    <property type="entry name" value="Polysacc_synth"/>
</dbReference>
<gene>
    <name evidence="7" type="ORF">ACFQ4R_07360</name>
</gene>
<dbReference type="PANTHER" id="PTHR30250:SF21">
    <property type="entry name" value="LIPID II FLIPPASE MURJ"/>
    <property type="match status" value="1"/>
</dbReference>
<feature type="transmembrane region" description="Helical" evidence="6">
    <location>
        <begin position="255"/>
        <end position="275"/>
    </location>
</feature>
<evidence type="ECO:0000256" key="2">
    <source>
        <dbReference type="ARBA" id="ARBA00022475"/>
    </source>
</evidence>
<organism evidence="7 8">
    <name type="scientific">Lapidilactobacillus gannanensis</name>
    <dbReference type="NCBI Taxonomy" id="2486002"/>
    <lineage>
        <taxon>Bacteria</taxon>
        <taxon>Bacillati</taxon>
        <taxon>Bacillota</taxon>
        <taxon>Bacilli</taxon>
        <taxon>Lactobacillales</taxon>
        <taxon>Lactobacillaceae</taxon>
        <taxon>Lapidilactobacillus</taxon>
    </lineage>
</organism>
<dbReference type="InterPro" id="IPR024923">
    <property type="entry name" value="PG_synth_SpoVB"/>
</dbReference>
<comment type="subcellular location">
    <subcellularLocation>
        <location evidence="1">Cell membrane</location>
        <topology evidence="1">Multi-pass membrane protein</topology>
    </subcellularLocation>
</comment>
<dbReference type="Proteomes" id="UP001597191">
    <property type="component" value="Unassembled WGS sequence"/>
</dbReference>
<evidence type="ECO:0000256" key="3">
    <source>
        <dbReference type="ARBA" id="ARBA00022692"/>
    </source>
</evidence>
<keyword evidence="8" id="KW-1185">Reference proteome</keyword>
<evidence type="ECO:0000256" key="5">
    <source>
        <dbReference type="ARBA" id="ARBA00023136"/>
    </source>
</evidence>
<dbReference type="Pfam" id="PF01943">
    <property type="entry name" value="Polysacc_synt"/>
    <property type="match status" value="1"/>
</dbReference>
<dbReference type="RefSeq" id="WP_125651519.1">
    <property type="nucleotide sequence ID" value="NZ_JBHTOH010000070.1"/>
</dbReference>
<feature type="transmembrane region" description="Helical" evidence="6">
    <location>
        <begin position="27"/>
        <end position="48"/>
    </location>
</feature>
<accession>A0ABW4BME4</accession>
<dbReference type="PIRSF" id="PIRSF038958">
    <property type="entry name" value="PG_synth_SpoVB"/>
    <property type="match status" value="1"/>
</dbReference>
<feature type="transmembrane region" description="Helical" evidence="6">
    <location>
        <begin position="344"/>
        <end position="366"/>
    </location>
</feature>
<feature type="transmembrane region" description="Helical" evidence="6">
    <location>
        <begin position="416"/>
        <end position="435"/>
    </location>
</feature>
<name>A0ABW4BME4_9LACO</name>
<feature type="transmembrane region" description="Helical" evidence="6">
    <location>
        <begin position="441"/>
        <end position="463"/>
    </location>
</feature>
<proteinExistence type="predicted"/>
<feature type="transmembrane region" description="Helical" evidence="6">
    <location>
        <begin position="505"/>
        <end position="527"/>
    </location>
</feature>
<feature type="transmembrane region" description="Helical" evidence="6">
    <location>
        <begin position="309"/>
        <end position="332"/>
    </location>
</feature>
<evidence type="ECO:0000313" key="8">
    <source>
        <dbReference type="Proteomes" id="UP001597191"/>
    </source>
</evidence>
<feature type="transmembrane region" description="Helical" evidence="6">
    <location>
        <begin position="475"/>
        <end position="499"/>
    </location>
</feature>
<feature type="transmembrane region" description="Helical" evidence="6">
    <location>
        <begin position="206"/>
        <end position="227"/>
    </location>
</feature>
<sequence length="550" mass="60660">MAQNSTQSAASTSSGNASQASFVQGSAWITAGSIFSRILGAVYIMAWLPMIGDAQTGNLANALFSKGYNIYSLFLMISTAGIPGAIAKQVAHYNTLNEYRVGRRLFHTGIKLMAILGVVSAGLMFFGAPLYAQSAAEIPVYRSLSVAVLIIPFLSIFRGYFQGFAEMAPSAVSQFIEQLARVAYMLGATFVIMQIQHGTYQQAVVQSTFAAFIGAIFGILALFWFYLRQRGKLEHLVAQSNDNLQVTTKELVMDIIHQSVPFILLGSGITIFQLIDQYSFFKMLPKFFLVTKKEMEIYFAIFNFNSNKLVMIVISFASAMAVAAIPLLSAAHARNDKRDMAQQITNVLQLFLIIMVPASFGVAAVAEPLYTLFYGHDALGISVLQVNSFTAIILGLFTVLAAVLQGLYQNNVAMRYLIVGIVTKLVMQYPMIAFFNIYGPMVATAIGMLTTSLLMLVSLYRLYHFKLQQTFRRMLGIVFFSLVMFFLTGITVNLVGMVLPVERKIFSAVILIIAVAVGVIVYGYLILKTRLADRIVGPRMAGLRRRLHIK</sequence>
<reference evidence="8" key="1">
    <citation type="journal article" date="2019" name="Int. J. Syst. Evol. Microbiol.">
        <title>The Global Catalogue of Microorganisms (GCM) 10K type strain sequencing project: providing services to taxonomists for standard genome sequencing and annotation.</title>
        <authorList>
            <consortium name="The Broad Institute Genomics Platform"/>
            <consortium name="The Broad Institute Genome Sequencing Center for Infectious Disease"/>
            <person name="Wu L."/>
            <person name="Ma J."/>
        </authorList>
    </citation>
    <scope>NUCLEOTIDE SEQUENCE [LARGE SCALE GENOMIC DNA]</scope>
    <source>
        <strain evidence="8">CCM 8937</strain>
    </source>
</reference>
<comment type="caution">
    <text evidence="7">The sequence shown here is derived from an EMBL/GenBank/DDBJ whole genome shotgun (WGS) entry which is preliminary data.</text>
</comment>
<feature type="transmembrane region" description="Helical" evidence="6">
    <location>
        <begin position="68"/>
        <end position="87"/>
    </location>
</feature>
<dbReference type="CDD" id="cd13124">
    <property type="entry name" value="MATE_SpoVB_like"/>
    <property type="match status" value="1"/>
</dbReference>